<evidence type="ECO:0000256" key="2">
    <source>
        <dbReference type="ARBA" id="ARBA00005984"/>
    </source>
</evidence>
<dbReference type="KEGG" id="mde:101894764"/>
<evidence type="ECO:0000256" key="5">
    <source>
        <dbReference type="ARBA" id="ARBA00022622"/>
    </source>
</evidence>
<feature type="binding site" evidence="14">
    <location>
        <position position="93"/>
    </location>
    <ligand>
        <name>Mg(2+)</name>
        <dbReference type="ChEBI" id="CHEBI:18420"/>
    </ligand>
</feature>
<comment type="cofactor">
    <cofactor evidence="14">
        <name>Zn(2+)</name>
        <dbReference type="ChEBI" id="CHEBI:29105"/>
    </cofactor>
    <text evidence="14">Binds 2 Zn(2+) ions.</text>
</comment>
<dbReference type="Proteomes" id="UP001652621">
    <property type="component" value="Unplaced"/>
</dbReference>
<keyword evidence="16" id="KW-0732">Signal</keyword>
<comment type="cofactor">
    <cofactor evidence="14">
        <name>Mg(2+)</name>
        <dbReference type="ChEBI" id="CHEBI:18420"/>
    </cofactor>
    <text evidence="14">Binds 1 Mg(2+) ion.</text>
</comment>
<dbReference type="STRING" id="7370.A0A1I8N4G0"/>
<evidence type="ECO:0000256" key="14">
    <source>
        <dbReference type="PIRSR" id="PIRSR601952-2"/>
    </source>
</evidence>
<keyword evidence="4" id="KW-1003">Cell membrane</keyword>
<feature type="chain" id="PRO_5044561251" description="alkaline phosphatase" evidence="16">
    <location>
        <begin position="21"/>
        <end position="535"/>
    </location>
</feature>
<feature type="binding site" evidence="14">
    <location>
        <position position="93"/>
    </location>
    <ligand>
        <name>Zn(2+)</name>
        <dbReference type="ChEBI" id="CHEBI:29105"/>
        <label>2</label>
    </ligand>
</feature>
<dbReference type="VEuPathDB" id="VectorBase:MDOMA2_013132"/>
<dbReference type="GO" id="GO:0046872">
    <property type="term" value="F:metal ion binding"/>
    <property type="evidence" value="ECO:0007669"/>
    <property type="project" value="UniProtKB-KW"/>
</dbReference>
<dbReference type="PRINTS" id="PR00113">
    <property type="entry name" value="ALKPHPHTASE"/>
</dbReference>
<gene>
    <name evidence="17" type="primary">101894764</name>
    <name evidence="19" type="synonym">LOC131803852</name>
</gene>
<dbReference type="GO" id="GO:0004035">
    <property type="term" value="F:alkaline phosphatase activity"/>
    <property type="evidence" value="ECO:0007669"/>
    <property type="project" value="UniProtKB-EC"/>
</dbReference>
<evidence type="ECO:0000256" key="10">
    <source>
        <dbReference type="ARBA" id="ARBA00023136"/>
    </source>
</evidence>
<evidence type="ECO:0000256" key="1">
    <source>
        <dbReference type="ARBA" id="ARBA00004609"/>
    </source>
</evidence>
<reference evidence="17" key="1">
    <citation type="submission" date="2020-05" db="UniProtKB">
        <authorList>
            <consortium name="EnsemblMetazoa"/>
        </authorList>
    </citation>
    <scope>IDENTIFICATION</scope>
    <source>
        <strain evidence="17">Aabys</strain>
    </source>
</reference>
<feature type="binding site" evidence="14">
    <location>
        <position position="373"/>
    </location>
    <ligand>
        <name>Zn(2+)</name>
        <dbReference type="ChEBI" id="CHEBI:29105"/>
        <label>2</label>
    </ligand>
</feature>
<evidence type="ECO:0000256" key="12">
    <source>
        <dbReference type="ARBA" id="ARBA00023288"/>
    </source>
</evidence>
<dbReference type="InterPro" id="IPR017850">
    <property type="entry name" value="Alkaline_phosphatase_core_sf"/>
</dbReference>
<dbReference type="AlphaFoldDB" id="A0A1I8N4G0"/>
<feature type="binding site" evidence="14">
    <location>
        <position position="411"/>
    </location>
    <ligand>
        <name>Zn(2+)</name>
        <dbReference type="ChEBI" id="CHEBI:29105"/>
        <label>2</label>
    </ligand>
</feature>
<keyword evidence="6 14" id="KW-0479">Metal-binding</keyword>
<keyword evidence="10" id="KW-0472">Membrane</keyword>
<keyword evidence="7" id="KW-0378">Hydrolase</keyword>
<dbReference type="CDD" id="cd16012">
    <property type="entry name" value="ALP"/>
    <property type="match status" value="1"/>
</dbReference>
<keyword evidence="11" id="KW-0325">Glycoprotein</keyword>
<evidence type="ECO:0000256" key="9">
    <source>
        <dbReference type="ARBA" id="ARBA00022842"/>
    </source>
</evidence>
<feature type="active site" description="Phosphoserine intermediate" evidence="13">
    <location>
        <position position="143"/>
    </location>
</feature>
<keyword evidence="12" id="KW-0449">Lipoprotein</keyword>
<evidence type="ECO:0000256" key="15">
    <source>
        <dbReference type="RuleBase" id="RU003946"/>
    </source>
</evidence>
<feature type="binding site" evidence="14">
    <location>
        <position position="208"/>
    </location>
    <ligand>
        <name>Mg(2+)</name>
        <dbReference type="ChEBI" id="CHEBI:18420"/>
    </ligand>
</feature>
<name>A0A1I8N4G0_MUSDO</name>
<feature type="binding site" evidence="14">
    <location>
        <position position="410"/>
    </location>
    <ligand>
        <name>Zn(2+)</name>
        <dbReference type="ChEBI" id="CHEBI:29105"/>
        <label>2</label>
    </ligand>
</feature>
<reference evidence="19" key="2">
    <citation type="submission" date="2025-05" db="UniProtKB">
        <authorList>
            <consortium name="RefSeq"/>
        </authorList>
    </citation>
    <scope>IDENTIFICATION</scope>
    <source>
        <strain evidence="19">Aabys</strain>
        <tissue evidence="19">Whole body</tissue>
    </source>
</reference>
<protein>
    <recommendedName>
        <fullName evidence="3">alkaline phosphatase</fullName>
        <ecNumber evidence="3">3.1.3.1</ecNumber>
    </recommendedName>
</protein>
<dbReference type="EnsemblMetazoa" id="MDOA011446-RA">
    <property type="protein sequence ID" value="MDOA011446-PA"/>
    <property type="gene ID" value="MDOA011446"/>
</dbReference>
<evidence type="ECO:0000313" key="18">
    <source>
        <dbReference type="Proteomes" id="UP001652621"/>
    </source>
</evidence>
<organism evidence="17">
    <name type="scientific">Musca domestica</name>
    <name type="common">House fly</name>
    <dbReference type="NCBI Taxonomy" id="7370"/>
    <lineage>
        <taxon>Eukaryota</taxon>
        <taxon>Metazoa</taxon>
        <taxon>Ecdysozoa</taxon>
        <taxon>Arthropoda</taxon>
        <taxon>Hexapoda</taxon>
        <taxon>Insecta</taxon>
        <taxon>Pterygota</taxon>
        <taxon>Neoptera</taxon>
        <taxon>Endopterygota</taxon>
        <taxon>Diptera</taxon>
        <taxon>Brachycera</taxon>
        <taxon>Muscomorpha</taxon>
        <taxon>Muscoidea</taxon>
        <taxon>Muscidae</taxon>
        <taxon>Musca</taxon>
    </lineage>
</organism>
<evidence type="ECO:0000256" key="4">
    <source>
        <dbReference type="ARBA" id="ARBA00022475"/>
    </source>
</evidence>
<sequence>MQLKMQALAIFILLIALAAGRQFRDIHAGTKRVSSKILRNSDLGGLLTAGKVTPPHERNREYWLNVAREQLLERTQTRLNTHKAKNVIFFLGDGMSLTTLTSARILKGQLQGKPGEEEQLSFEKFPYVGLSKTYCANAQVPDSACTSTAYMCGVKANIVTLGVSARVNYNNCSESMNPKNHVSSIADWAQKAGKSTGFITTTTLTHASPSGSYAHVANRFWECDSDITTWTGLADTSQCMDIAQQLVTQAPGKHFNILMGGGMGKFLPKTLKDSHGKMGERSDNKNLLSKWQGLHPKGVVVTDRQNLLKVDVKKVQHIMGLFQSGVMDFHSNADHKKQPSLEEMTEVALKLLSKNPKGYFIFIEAGLIDYGNHATNPGQSTSETLELDKAVQKARAMTNTNDTLIVVSADHAHPLSIAGFSNRGNDILGIDYSFPDANGQFFATLNYALGPQQYLDDRGKRLNLSEFLDNNRWAVHPSYIKSEMGVHGGDDVGVFASGPHEHLFRGVMEQHTLPHLMAYAAGIGNGHTTCEDKRT</sequence>
<dbReference type="GO" id="GO:0005886">
    <property type="term" value="C:plasma membrane"/>
    <property type="evidence" value="ECO:0007669"/>
    <property type="project" value="UniProtKB-SubCell"/>
</dbReference>
<keyword evidence="18" id="KW-1185">Reference proteome</keyword>
<dbReference type="VEuPathDB" id="VectorBase:MDOA011446"/>
<evidence type="ECO:0000256" key="3">
    <source>
        <dbReference type="ARBA" id="ARBA00012647"/>
    </source>
</evidence>
<feature type="binding site" evidence="14">
    <location>
        <position position="369"/>
    </location>
    <ligand>
        <name>Zn(2+)</name>
        <dbReference type="ChEBI" id="CHEBI:29105"/>
        <label>2</label>
    </ligand>
</feature>
<dbReference type="PANTHER" id="PTHR11596:SF91">
    <property type="entry name" value="ALKALINE PHOSPHATASE-RELATED"/>
    <property type="match status" value="1"/>
</dbReference>
<dbReference type="OrthoDB" id="5818554at2759"/>
<comment type="similarity">
    <text evidence="2 15">Belongs to the alkaline phosphatase family.</text>
</comment>
<keyword evidence="5" id="KW-0336">GPI-anchor</keyword>
<feature type="binding site" evidence="14">
    <location>
        <position position="487"/>
    </location>
    <ligand>
        <name>Zn(2+)</name>
        <dbReference type="ChEBI" id="CHEBI:29105"/>
        <label>2</label>
    </ligand>
</feature>
<dbReference type="RefSeq" id="XP_005186654.3">
    <property type="nucleotide sequence ID" value="XM_005186597.4"/>
</dbReference>
<dbReference type="RefSeq" id="XP_058981606.1">
    <property type="nucleotide sequence ID" value="XM_059125623.1"/>
</dbReference>
<evidence type="ECO:0000313" key="19">
    <source>
        <dbReference type="RefSeq" id="XP_058981606.1"/>
    </source>
</evidence>
<dbReference type="EC" id="3.1.3.1" evidence="3"/>
<dbReference type="Pfam" id="PF00245">
    <property type="entry name" value="Alk_phosphatase"/>
    <property type="match status" value="1"/>
</dbReference>
<evidence type="ECO:0000256" key="8">
    <source>
        <dbReference type="ARBA" id="ARBA00022833"/>
    </source>
</evidence>
<dbReference type="FunFam" id="3.40.720.10:FF:000008">
    <property type="entry name" value="Alkaline phosphatase"/>
    <property type="match status" value="1"/>
</dbReference>
<evidence type="ECO:0000313" key="17">
    <source>
        <dbReference type="EnsemblMetazoa" id="MDOA011446-PA"/>
    </source>
</evidence>
<dbReference type="GO" id="GO:0098552">
    <property type="term" value="C:side of membrane"/>
    <property type="evidence" value="ECO:0007669"/>
    <property type="project" value="UniProtKB-KW"/>
</dbReference>
<feature type="binding site" evidence="14">
    <location>
        <position position="364"/>
    </location>
    <ligand>
        <name>Mg(2+)</name>
        <dbReference type="ChEBI" id="CHEBI:18420"/>
    </ligand>
</feature>
<accession>A0A1I8N4G0</accession>
<proteinExistence type="inferred from homology"/>
<keyword evidence="9 14" id="KW-0460">Magnesium</keyword>
<feature type="binding site" evidence="14">
    <location>
        <position position="206"/>
    </location>
    <ligand>
        <name>Mg(2+)</name>
        <dbReference type="ChEBI" id="CHEBI:18420"/>
    </ligand>
</feature>
<keyword evidence="8 14" id="KW-0862">Zinc</keyword>
<dbReference type="InterPro" id="IPR001952">
    <property type="entry name" value="Alkaline_phosphatase"/>
</dbReference>
<dbReference type="SMART" id="SM00098">
    <property type="entry name" value="alkPPc"/>
    <property type="match status" value="1"/>
</dbReference>
<dbReference type="eggNOG" id="KOG4126">
    <property type="taxonomic scope" value="Eukaryota"/>
</dbReference>
<dbReference type="Gene3D" id="3.40.720.10">
    <property type="entry name" value="Alkaline Phosphatase, subunit A"/>
    <property type="match status" value="1"/>
</dbReference>
<dbReference type="SUPFAM" id="SSF53649">
    <property type="entry name" value="Alkaline phosphatase-like"/>
    <property type="match status" value="1"/>
</dbReference>
<evidence type="ECO:0000256" key="11">
    <source>
        <dbReference type="ARBA" id="ARBA00023180"/>
    </source>
</evidence>
<evidence type="ECO:0000256" key="16">
    <source>
        <dbReference type="SAM" id="SignalP"/>
    </source>
</evidence>
<feature type="signal peptide" evidence="16">
    <location>
        <begin position="1"/>
        <end position="20"/>
    </location>
</feature>
<comment type="subcellular location">
    <subcellularLocation>
        <location evidence="1">Cell membrane</location>
        <topology evidence="1">Lipid-anchor</topology>
        <topology evidence="1">GPI-anchor</topology>
    </subcellularLocation>
</comment>
<dbReference type="PANTHER" id="PTHR11596">
    <property type="entry name" value="ALKALINE PHOSPHATASE"/>
    <property type="match status" value="1"/>
</dbReference>
<evidence type="ECO:0000256" key="6">
    <source>
        <dbReference type="ARBA" id="ARBA00022723"/>
    </source>
</evidence>
<evidence type="ECO:0000256" key="13">
    <source>
        <dbReference type="PIRSR" id="PIRSR601952-1"/>
    </source>
</evidence>
<evidence type="ECO:0000256" key="7">
    <source>
        <dbReference type="ARBA" id="ARBA00022801"/>
    </source>
</evidence>